<reference evidence="2 3" key="1">
    <citation type="submission" date="2024-03" db="EMBL/GenBank/DDBJ databases">
        <title>Human intestinal bacterial collection.</title>
        <authorList>
            <person name="Pauvert C."/>
            <person name="Hitch T.C.A."/>
            <person name="Clavel T."/>
        </authorList>
    </citation>
    <scope>NUCLEOTIDE SEQUENCE [LARGE SCALE GENOMIC DNA]</scope>
    <source>
        <strain evidence="2 3">CLA-SR-H021</strain>
    </source>
</reference>
<feature type="region of interest" description="Disordered" evidence="1">
    <location>
        <begin position="1"/>
        <end position="30"/>
    </location>
</feature>
<dbReference type="Proteomes" id="UP001454086">
    <property type="component" value="Unassembled WGS sequence"/>
</dbReference>
<proteinExistence type="predicted"/>
<evidence type="ECO:0000313" key="2">
    <source>
        <dbReference type="EMBL" id="MEQ2429005.1"/>
    </source>
</evidence>
<keyword evidence="3" id="KW-1185">Reference proteome</keyword>
<dbReference type="Pfam" id="PF20574">
    <property type="entry name" value="DUF6783"/>
    <property type="match status" value="1"/>
</dbReference>
<feature type="compositionally biased region" description="Polar residues" evidence="1">
    <location>
        <begin position="13"/>
        <end position="30"/>
    </location>
</feature>
<dbReference type="EMBL" id="JBBMFM010000251">
    <property type="protein sequence ID" value="MEQ2429005.1"/>
    <property type="molecule type" value="Genomic_DNA"/>
</dbReference>
<sequence length="30" mass="3361">MGTKSPTKCDAQLTESNFQTRSSQNQEMIV</sequence>
<protein>
    <submittedName>
        <fullName evidence="2">DUF6783 domain-containing protein</fullName>
    </submittedName>
</protein>
<evidence type="ECO:0000313" key="3">
    <source>
        <dbReference type="Proteomes" id="UP001454086"/>
    </source>
</evidence>
<gene>
    <name evidence="2" type="ORF">WMQ36_28985</name>
</gene>
<organism evidence="2 3">
    <name type="scientific">Enterocloster hominis</name>
    <name type="common">ex Hitch et al. 2024</name>
    <dbReference type="NCBI Taxonomy" id="1917870"/>
    <lineage>
        <taxon>Bacteria</taxon>
        <taxon>Bacillati</taxon>
        <taxon>Bacillota</taxon>
        <taxon>Clostridia</taxon>
        <taxon>Lachnospirales</taxon>
        <taxon>Lachnospiraceae</taxon>
        <taxon>Enterocloster</taxon>
    </lineage>
</organism>
<dbReference type="RefSeq" id="WP_349119358.1">
    <property type="nucleotide sequence ID" value="NZ_JBBMFM010000251.1"/>
</dbReference>
<name>A0ABV1DF89_9FIRM</name>
<evidence type="ECO:0000256" key="1">
    <source>
        <dbReference type="SAM" id="MobiDB-lite"/>
    </source>
</evidence>
<comment type="caution">
    <text evidence="2">The sequence shown here is derived from an EMBL/GenBank/DDBJ whole genome shotgun (WGS) entry which is preliminary data.</text>
</comment>
<dbReference type="InterPro" id="IPR046710">
    <property type="entry name" value="DUF6783"/>
</dbReference>
<accession>A0ABV1DF89</accession>